<keyword evidence="10 15" id="KW-0378">Hydrolase</keyword>
<dbReference type="InterPro" id="IPR001018">
    <property type="entry name" value="Beta-lactamase_class-B_CS"/>
</dbReference>
<organism evidence="15 16">
    <name type="scientific">Shewanella frigidimarina (strain NCIMB 400)</name>
    <dbReference type="NCBI Taxonomy" id="318167"/>
    <lineage>
        <taxon>Bacteria</taxon>
        <taxon>Pseudomonadati</taxon>
        <taxon>Pseudomonadota</taxon>
        <taxon>Gammaproteobacteria</taxon>
        <taxon>Alteromonadales</taxon>
        <taxon>Shewanellaceae</taxon>
        <taxon>Shewanella</taxon>
    </lineage>
</organism>
<comment type="cofactor">
    <cofactor evidence="2">
        <name>Zn(2+)</name>
        <dbReference type="ChEBI" id="CHEBI:29105"/>
    </cofactor>
</comment>
<dbReference type="GO" id="GO:0008800">
    <property type="term" value="F:beta-lactamase activity"/>
    <property type="evidence" value="ECO:0007669"/>
    <property type="project" value="UniProtKB-EC"/>
</dbReference>
<dbReference type="GeneID" id="41836248"/>
<evidence type="ECO:0000256" key="2">
    <source>
        <dbReference type="ARBA" id="ARBA00001947"/>
    </source>
</evidence>
<evidence type="ECO:0000256" key="11">
    <source>
        <dbReference type="ARBA" id="ARBA00022833"/>
    </source>
</evidence>
<dbReference type="NCBIfam" id="NF012229">
    <property type="entry name" value="bla_class_B_core"/>
    <property type="match status" value="1"/>
</dbReference>
<dbReference type="AlphaFoldDB" id="Q086S5"/>
<dbReference type="SMART" id="SM00849">
    <property type="entry name" value="Lactamase_B"/>
    <property type="match status" value="1"/>
</dbReference>
<dbReference type="PANTHER" id="PTHR42951:SF4">
    <property type="entry name" value="ACYL-COENZYME A THIOESTERASE MBLAC2"/>
    <property type="match status" value="1"/>
</dbReference>
<dbReference type="STRING" id="318167.Sfri_0887"/>
<dbReference type="RefSeq" id="WP_011636361.1">
    <property type="nucleotide sequence ID" value="NC_008345.1"/>
</dbReference>
<evidence type="ECO:0000256" key="7">
    <source>
        <dbReference type="ARBA" id="ARBA00022723"/>
    </source>
</evidence>
<comment type="similarity">
    <text evidence="4">Belongs to the metallo-beta-lactamase superfamily. Class-B beta-lactamase family.</text>
</comment>
<feature type="signal peptide" evidence="13">
    <location>
        <begin position="1"/>
        <end position="21"/>
    </location>
</feature>
<evidence type="ECO:0000256" key="3">
    <source>
        <dbReference type="ARBA" id="ARBA00004418"/>
    </source>
</evidence>
<evidence type="ECO:0000256" key="8">
    <source>
        <dbReference type="ARBA" id="ARBA00022729"/>
    </source>
</evidence>
<dbReference type="Gene3D" id="3.60.15.10">
    <property type="entry name" value="Ribonuclease Z/Hydroxyacylglutathione hydrolase-like"/>
    <property type="match status" value="1"/>
</dbReference>
<evidence type="ECO:0000256" key="1">
    <source>
        <dbReference type="ARBA" id="ARBA00001526"/>
    </source>
</evidence>
<accession>Q086S5</accession>
<dbReference type="InterPro" id="IPR036866">
    <property type="entry name" value="RibonucZ/Hydroxyglut_hydro"/>
</dbReference>
<dbReference type="GO" id="GO:0017001">
    <property type="term" value="P:antibiotic catabolic process"/>
    <property type="evidence" value="ECO:0007669"/>
    <property type="project" value="InterPro"/>
</dbReference>
<feature type="chain" id="PRO_5004166415" description="beta-lactamase" evidence="13">
    <location>
        <begin position="22"/>
        <end position="261"/>
    </location>
</feature>
<evidence type="ECO:0000256" key="6">
    <source>
        <dbReference type="ARBA" id="ARBA00012865"/>
    </source>
</evidence>
<dbReference type="HOGENOM" id="CLU_068048_0_0_6"/>
<dbReference type="Pfam" id="PF00753">
    <property type="entry name" value="Lactamase_B"/>
    <property type="match status" value="1"/>
</dbReference>
<dbReference type="InterPro" id="IPR058199">
    <property type="entry name" value="BlaB//VIM/IMP-1"/>
</dbReference>
<dbReference type="InterPro" id="IPR050855">
    <property type="entry name" value="NDM-1-like"/>
</dbReference>
<dbReference type="eggNOG" id="COG0491">
    <property type="taxonomic scope" value="Bacteria"/>
</dbReference>
<sequence length="261" mass="28234" precursor="true">MFSRILILLIGFICCMPLAISAESSGQLTITPLSSNALVKANQAQATQIQLFEYQSYFKTDDFGLVDANGLVVVEGKDAYLIDTPWSEKDTIALVEWIKQQNFILKASISTHSHADRTAGISYLNSIGVSTHVSAMTQKILTTQHKALASQPFDGDSFTLANGLLEARYLGAGHTIDNIVVWLPKAQLLFGGCLVKSAHSKSMGYIAEASLTDWPVTISKVKATFVDAEVVVPGHGAIGNAGLLNHTQELVNIYLSKHQLD</sequence>
<keyword evidence="16" id="KW-1185">Reference proteome</keyword>
<evidence type="ECO:0000256" key="4">
    <source>
        <dbReference type="ARBA" id="ARBA00005250"/>
    </source>
</evidence>
<comment type="subunit">
    <text evidence="5">Monomer.</text>
</comment>
<dbReference type="PANTHER" id="PTHR42951">
    <property type="entry name" value="METALLO-BETA-LACTAMASE DOMAIN-CONTAINING"/>
    <property type="match status" value="1"/>
</dbReference>
<evidence type="ECO:0000256" key="13">
    <source>
        <dbReference type="SAM" id="SignalP"/>
    </source>
</evidence>
<dbReference type="InterPro" id="IPR001279">
    <property type="entry name" value="Metallo-B-lactamas"/>
</dbReference>
<dbReference type="KEGG" id="sfr:Sfri_0887"/>
<keyword evidence="12" id="KW-0046">Antibiotic resistance</keyword>
<dbReference type="EMBL" id="CP000447">
    <property type="protein sequence ID" value="ABI70740.1"/>
    <property type="molecule type" value="Genomic_DNA"/>
</dbReference>
<keyword evidence="11" id="KW-0862">Zinc</keyword>
<comment type="catalytic activity">
    <reaction evidence="1">
        <text>a beta-lactam + H2O = a substituted beta-amino acid</text>
        <dbReference type="Rhea" id="RHEA:20401"/>
        <dbReference type="ChEBI" id="CHEBI:15377"/>
        <dbReference type="ChEBI" id="CHEBI:35627"/>
        <dbReference type="ChEBI" id="CHEBI:140347"/>
        <dbReference type="EC" id="3.5.2.6"/>
    </reaction>
</comment>
<protein>
    <recommendedName>
        <fullName evidence="6">beta-lactamase</fullName>
        <ecNumber evidence="6">3.5.2.6</ecNumber>
    </recommendedName>
</protein>
<dbReference type="GO" id="GO:0042597">
    <property type="term" value="C:periplasmic space"/>
    <property type="evidence" value="ECO:0007669"/>
    <property type="project" value="UniProtKB-SubCell"/>
</dbReference>
<keyword evidence="9" id="KW-0574">Periplasm</keyword>
<evidence type="ECO:0000313" key="15">
    <source>
        <dbReference type="EMBL" id="ABI70740.1"/>
    </source>
</evidence>
<keyword evidence="7" id="KW-0479">Metal-binding</keyword>
<feature type="domain" description="Metallo-beta-lactamase" evidence="14">
    <location>
        <begin position="67"/>
        <end position="235"/>
    </location>
</feature>
<dbReference type="NCBIfam" id="NF033088">
    <property type="entry name" value="bla_subclass_B1"/>
    <property type="match status" value="1"/>
</dbReference>
<evidence type="ECO:0000313" key="16">
    <source>
        <dbReference type="Proteomes" id="UP000000684"/>
    </source>
</evidence>
<dbReference type="Proteomes" id="UP000000684">
    <property type="component" value="Chromosome"/>
</dbReference>
<evidence type="ECO:0000256" key="5">
    <source>
        <dbReference type="ARBA" id="ARBA00011245"/>
    </source>
</evidence>
<dbReference type="GO" id="GO:0008270">
    <property type="term" value="F:zinc ion binding"/>
    <property type="evidence" value="ECO:0007669"/>
    <property type="project" value="InterPro"/>
</dbReference>
<dbReference type="OrthoDB" id="420651at2"/>
<dbReference type="EC" id="3.5.2.6" evidence="6"/>
<comment type="subcellular location">
    <subcellularLocation>
        <location evidence="3">Periplasm</location>
    </subcellularLocation>
</comment>
<dbReference type="CDD" id="cd16301">
    <property type="entry name" value="IMP_DIM-like_MBL-B1"/>
    <property type="match status" value="1"/>
</dbReference>
<evidence type="ECO:0000256" key="10">
    <source>
        <dbReference type="ARBA" id="ARBA00022801"/>
    </source>
</evidence>
<reference evidence="15 16" key="1">
    <citation type="submission" date="2006-08" db="EMBL/GenBank/DDBJ databases">
        <title>Complete sequence of Shewanella frigidimarina NCIMB 400.</title>
        <authorList>
            <consortium name="US DOE Joint Genome Institute"/>
            <person name="Copeland A."/>
            <person name="Lucas S."/>
            <person name="Lapidus A."/>
            <person name="Barry K."/>
            <person name="Detter J.C."/>
            <person name="Glavina del Rio T."/>
            <person name="Hammon N."/>
            <person name="Israni S."/>
            <person name="Dalin E."/>
            <person name="Tice H."/>
            <person name="Pitluck S."/>
            <person name="Fredrickson J.K."/>
            <person name="Kolker E."/>
            <person name="McCuel L.A."/>
            <person name="DiChristina T."/>
            <person name="Nealson K.H."/>
            <person name="Newman D."/>
            <person name="Tiedje J.M."/>
            <person name="Zhou J."/>
            <person name="Romine M.F."/>
            <person name="Culley D.E."/>
            <person name="Serres M."/>
            <person name="Chertkov O."/>
            <person name="Brettin T."/>
            <person name="Bruce D."/>
            <person name="Han C."/>
            <person name="Tapia R."/>
            <person name="Gilna P."/>
            <person name="Schmutz J."/>
            <person name="Larimer F."/>
            <person name="Land M."/>
            <person name="Hauser L."/>
            <person name="Kyrpides N."/>
            <person name="Mikhailova N."/>
            <person name="Richardson P."/>
        </authorList>
    </citation>
    <scope>NUCLEOTIDE SEQUENCE [LARGE SCALE GENOMIC DNA]</scope>
    <source>
        <strain evidence="15 16">NCIMB 400</strain>
    </source>
</reference>
<keyword evidence="8 13" id="KW-0732">Signal</keyword>
<proteinExistence type="inferred from homology"/>
<evidence type="ECO:0000259" key="14">
    <source>
        <dbReference type="SMART" id="SM00849"/>
    </source>
</evidence>
<dbReference type="PROSITE" id="PS00744">
    <property type="entry name" value="BETA_LACTAMASE_B_2"/>
    <property type="match status" value="1"/>
</dbReference>
<dbReference type="SUPFAM" id="SSF56281">
    <property type="entry name" value="Metallo-hydrolase/oxidoreductase"/>
    <property type="match status" value="1"/>
</dbReference>
<name>Q086S5_SHEFN</name>
<evidence type="ECO:0000256" key="12">
    <source>
        <dbReference type="ARBA" id="ARBA00023251"/>
    </source>
</evidence>
<gene>
    <name evidence="15" type="ordered locus">Sfri_0887</name>
</gene>
<dbReference type="GO" id="GO:0046677">
    <property type="term" value="P:response to antibiotic"/>
    <property type="evidence" value="ECO:0007669"/>
    <property type="project" value="UniProtKB-KW"/>
</dbReference>
<evidence type="ECO:0000256" key="9">
    <source>
        <dbReference type="ARBA" id="ARBA00022764"/>
    </source>
</evidence>